<comment type="similarity">
    <text evidence="1">Belongs to the iron-containing alcohol dehydrogenase family.</text>
</comment>
<accession>A0A2P6MJU0</accession>
<dbReference type="Pfam" id="PF00465">
    <property type="entry name" value="Fe-ADH"/>
    <property type="match status" value="1"/>
</dbReference>
<dbReference type="SUPFAM" id="SSF56796">
    <property type="entry name" value="Dehydroquinate synthase-like"/>
    <property type="match status" value="1"/>
</dbReference>
<dbReference type="AlphaFoldDB" id="A0A2P6MJU0"/>
<keyword evidence="7" id="KW-1185">Reference proteome</keyword>
<dbReference type="OrthoDB" id="9815791at2"/>
<dbReference type="GO" id="GO:0004022">
    <property type="term" value="F:alcohol dehydrogenase (NAD+) activity"/>
    <property type="evidence" value="ECO:0007669"/>
    <property type="project" value="UniProtKB-ARBA"/>
</dbReference>
<feature type="domain" description="Alcohol dehydrogenase iron-type/glycerol dehydrogenase GldA" evidence="4">
    <location>
        <begin position="31"/>
        <end position="194"/>
    </location>
</feature>
<dbReference type="Gene3D" id="1.20.1090.10">
    <property type="entry name" value="Dehydroquinate synthase-like - alpha domain"/>
    <property type="match status" value="1"/>
</dbReference>
<keyword evidence="3" id="KW-0520">NAD</keyword>
<dbReference type="PROSITE" id="PS00913">
    <property type="entry name" value="ADH_IRON_1"/>
    <property type="match status" value="1"/>
</dbReference>
<dbReference type="CDD" id="cd08189">
    <property type="entry name" value="Fe-ADH-like"/>
    <property type="match status" value="1"/>
</dbReference>
<evidence type="ECO:0000256" key="2">
    <source>
        <dbReference type="ARBA" id="ARBA00023002"/>
    </source>
</evidence>
<proteinExistence type="inferred from homology"/>
<dbReference type="PANTHER" id="PTHR11496:SF102">
    <property type="entry name" value="ALCOHOL DEHYDROGENASE 4"/>
    <property type="match status" value="1"/>
</dbReference>
<dbReference type="RefSeq" id="WP_105958181.1">
    <property type="nucleotide sequence ID" value="NZ_PVNS01000003.1"/>
</dbReference>
<dbReference type="Proteomes" id="UP000243650">
    <property type="component" value="Unassembled WGS sequence"/>
</dbReference>
<dbReference type="InterPro" id="IPR001670">
    <property type="entry name" value="ADH_Fe/GldA"/>
</dbReference>
<sequence>MIETVYSRGFQAVFRRIQPRFDWREPVRLEGEHAMRRLPHFLSAMGKRHVLLVTDNGIKEAGLLTEFEQACSENGLTVTVFAGVRSDPSTDEAEACAQVYRQSGADCITAVGGGSVIDCAKAAGAVTARPDKTLRKMKGILRVRHETPYTVCAPTTAGSGSEATLAAVITDRSEKEKMIINDFPLIPDAAVLDPLLTQSLPPALTAETGMDALTHAVEAYIGRSTTPKTRVWSEKAVSRIFSFLPRAYNDGDDLQARGAMLEAAHFAGLSFTRAYVGNVHAAAHALGAAYGFPHGRTNARILPYVLRMYGTRCTPALARLSQGAGLPFSTPEEWADTVDSMNKEMHIAPLKGIRTEDIPALARRARREANPLYPVPVVFNQRQMEELFYTIQKGESAL</sequence>
<dbReference type="GO" id="GO:0046872">
    <property type="term" value="F:metal ion binding"/>
    <property type="evidence" value="ECO:0007669"/>
    <property type="project" value="InterPro"/>
</dbReference>
<dbReference type="InterPro" id="IPR039697">
    <property type="entry name" value="Alcohol_dehydrogenase_Fe"/>
</dbReference>
<evidence type="ECO:0000256" key="3">
    <source>
        <dbReference type="ARBA" id="ARBA00023027"/>
    </source>
</evidence>
<keyword evidence="2" id="KW-0560">Oxidoreductase</keyword>
<dbReference type="FunFam" id="3.40.50.1970:FF:000003">
    <property type="entry name" value="Alcohol dehydrogenase, iron-containing"/>
    <property type="match status" value="1"/>
</dbReference>
<reference evidence="6 7" key="1">
    <citation type="submission" date="2018-03" db="EMBL/GenBank/DDBJ databases">
        <title>Bacillus urumqiensis sp. nov., a moderately haloalkaliphilic bacterium isolated from a salt lake.</title>
        <authorList>
            <person name="Zhao B."/>
            <person name="Liao Z."/>
        </authorList>
    </citation>
    <scope>NUCLEOTIDE SEQUENCE [LARGE SCALE GENOMIC DNA]</scope>
    <source>
        <strain evidence="6 7">BZ-SZ-XJ18</strain>
    </source>
</reference>
<organism evidence="6 7">
    <name type="scientific">Alkalicoccus urumqiensis</name>
    <name type="common">Bacillus urumqiensis</name>
    <dbReference type="NCBI Taxonomy" id="1548213"/>
    <lineage>
        <taxon>Bacteria</taxon>
        <taxon>Bacillati</taxon>
        <taxon>Bacillota</taxon>
        <taxon>Bacilli</taxon>
        <taxon>Bacillales</taxon>
        <taxon>Bacillaceae</taxon>
        <taxon>Alkalicoccus</taxon>
    </lineage>
</organism>
<evidence type="ECO:0000256" key="1">
    <source>
        <dbReference type="ARBA" id="ARBA00007358"/>
    </source>
</evidence>
<feature type="domain" description="Fe-containing alcohol dehydrogenase-like C-terminal" evidence="5">
    <location>
        <begin position="205"/>
        <end position="388"/>
    </location>
</feature>
<gene>
    <name evidence="6" type="ORF">C6I21_04155</name>
</gene>
<protein>
    <submittedName>
        <fullName evidence="6">Alcohol dehydrogenase</fullName>
    </submittedName>
</protein>
<comment type="caution">
    <text evidence="6">The sequence shown here is derived from an EMBL/GenBank/DDBJ whole genome shotgun (WGS) entry which is preliminary data.</text>
</comment>
<dbReference type="InterPro" id="IPR056798">
    <property type="entry name" value="ADH_Fe_C"/>
</dbReference>
<dbReference type="EMBL" id="PVNS01000003">
    <property type="protein sequence ID" value="PRO66544.1"/>
    <property type="molecule type" value="Genomic_DNA"/>
</dbReference>
<dbReference type="Pfam" id="PF25137">
    <property type="entry name" value="ADH_Fe_C"/>
    <property type="match status" value="1"/>
</dbReference>
<dbReference type="PANTHER" id="PTHR11496">
    <property type="entry name" value="ALCOHOL DEHYDROGENASE"/>
    <property type="match status" value="1"/>
</dbReference>
<evidence type="ECO:0000259" key="5">
    <source>
        <dbReference type="Pfam" id="PF25137"/>
    </source>
</evidence>
<dbReference type="Gene3D" id="3.40.50.1970">
    <property type="match status" value="1"/>
</dbReference>
<evidence type="ECO:0000313" key="6">
    <source>
        <dbReference type="EMBL" id="PRO66544.1"/>
    </source>
</evidence>
<name>A0A2P6MJU0_ALKUR</name>
<dbReference type="InterPro" id="IPR018211">
    <property type="entry name" value="ADH_Fe_CS"/>
</dbReference>
<evidence type="ECO:0000313" key="7">
    <source>
        <dbReference type="Proteomes" id="UP000243650"/>
    </source>
</evidence>
<evidence type="ECO:0000259" key="4">
    <source>
        <dbReference type="Pfam" id="PF00465"/>
    </source>
</evidence>